<accession>A0AAD8BUC7</accession>
<evidence type="ECO:0000313" key="2">
    <source>
        <dbReference type="Proteomes" id="UP001233172"/>
    </source>
</evidence>
<proteinExistence type="predicted"/>
<keyword evidence="2" id="KW-1185">Reference proteome</keyword>
<evidence type="ECO:0000313" key="1">
    <source>
        <dbReference type="EMBL" id="KAK0061019.1"/>
    </source>
</evidence>
<reference evidence="1" key="2">
    <citation type="submission" date="2023-04" db="EMBL/GenBank/DDBJ databases">
        <authorList>
            <person name="Bu L."/>
            <person name="Lu L."/>
            <person name="Laidemitt M.R."/>
            <person name="Zhang S.M."/>
            <person name="Mutuku M."/>
            <person name="Mkoji G."/>
            <person name="Steinauer M."/>
            <person name="Loker E.S."/>
        </authorList>
    </citation>
    <scope>NUCLEOTIDE SEQUENCE</scope>
    <source>
        <strain evidence="1">KasaAsao</strain>
        <tissue evidence="1">Whole Snail</tissue>
    </source>
</reference>
<dbReference type="EMBL" id="JASAOG010000032">
    <property type="protein sequence ID" value="KAK0061019.1"/>
    <property type="molecule type" value="Genomic_DNA"/>
</dbReference>
<protein>
    <submittedName>
        <fullName evidence="1">Uncharacterized protein</fullName>
    </submittedName>
</protein>
<gene>
    <name evidence="1" type="ORF">Bpfe_009547</name>
</gene>
<sequence>MTVTTVWHSSQHGNSQHHVIHHNTAFTITFTTTCHSPHHGIYHNMAFTASWHSPQHVIHHNMTFTTTLLHALCLLYNG</sequence>
<organism evidence="1 2">
    <name type="scientific">Biomphalaria pfeifferi</name>
    <name type="common">Bloodfluke planorb</name>
    <name type="synonym">Freshwater snail</name>
    <dbReference type="NCBI Taxonomy" id="112525"/>
    <lineage>
        <taxon>Eukaryota</taxon>
        <taxon>Metazoa</taxon>
        <taxon>Spiralia</taxon>
        <taxon>Lophotrochozoa</taxon>
        <taxon>Mollusca</taxon>
        <taxon>Gastropoda</taxon>
        <taxon>Heterobranchia</taxon>
        <taxon>Euthyneura</taxon>
        <taxon>Panpulmonata</taxon>
        <taxon>Hygrophila</taxon>
        <taxon>Lymnaeoidea</taxon>
        <taxon>Planorbidae</taxon>
        <taxon>Biomphalaria</taxon>
    </lineage>
</organism>
<dbReference type="Proteomes" id="UP001233172">
    <property type="component" value="Unassembled WGS sequence"/>
</dbReference>
<comment type="caution">
    <text evidence="1">The sequence shown here is derived from an EMBL/GenBank/DDBJ whole genome shotgun (WGS) entry which is preliminary data.</text>
</comment>
<name>A0AAD8BUC7_BIOPF</name>
<reference evidence="1" key="1">
    <citation type="journal article" date="2023" name="PLoS Negl. Trop. Dis.">
        <title>A genome sequence for Biomphalaria pfeifferi, the major vector snail for the human-infecting parasite Schistosoma mansoni.</title>
        <authorList>
            <person name="Bu L."/>
            <person name="Lu L."/>
            <person name="Laidemitt M.R."/>
            <person name="Zhang S.M."/>
            <person name="Mutuku M."/>
            <person name="Mkoji G."/>
            <person name="Steinauer M."/>
            <person name="Loker E.S."/>
        </authorList>
    </citation>
    <scope>NUCLEOTIDE SEQUENCE</scope>
    <source>
        <strain evidence="1">KasaAsao</strain>
    </source>
</reference>
<dbReference type="AlphaFoldDB" id="A0AAD8BUC7"/>